<reference evidence="2" key="1">
    <citation type="submission" date="2022-11" db="UniProtKB">
        <authorList>
            <consortium name="WormBaseParasite"/>
        </authorList>
    </citation>
    <scope>IDENTIFICATION</scope>
</reference>
<sequence>MNALKGYKDDNSESDMEDEVPMEEVANPDEVAKRLGMDLNPVSDVLPYASASDISKGSQIVAFDDKKKEISFNPKYDQLFKPEAGPVNPFKSEKQRAPKNMLTGYIEKAHVNPFHFENEIRTFNTLGYARNPSAASGNEIIGNKAKAEEKAGTSISDPTVKTGLQKRKRMANYDAADLEGFTGPWAKYSDEKTVAKADPELQKEMDEYMKQKRAQSRAGRRKAQEAEHVVEETVTNHVKDHPDYKQKSFMQVPMFTGATLRPDYTPHRCFPPTKLMHTYKGHTKAINAIRWLPGSAHLFISCGMDARVKLWEVFGNRKCLQTYVGHKLPVKDVCFNNDGTEFITAGFDNFVKLWDTETGMLWDTETGQVKQRFTTGHRAMCVKFNPDEDKQNIFLAGMHNKKIIQWDTRTAEIEQEYDRHLGSVNSVTFFDDNRRFCSTSDDKSIRIWEWGIPVDTKLIQNAGLHSIPTMTKAPNEKWIVGQAMDNRLVLFQLIDDKLKFSRKHAFRGHNVSGYACSPDFSPEMSFLCSGDAQGRVFIWDWNTHKIVTRWKAHENVCISTLWHPHEKSRMITAGWDGEIKMWN</sequence>
<dbReference type="Proteomes" id="UP000887576">
    <property type="component" value="Unplaced"/>
</dbReference>
<organism evidence="1 2">
    <name type="scientific">Panagrolaimus sp. JU765</name>
    <dbReference type="NCBI Taxonomy" id="591449"/>
    <lineage>
        <taxon>Eukaryota</taxon>
        <taxon>Metazoa</taxon>
        <taxon>Ecdysozoa</taxon>
        <taxon>Nematoda</taxon>
        <taxon>Chromadorea</taxon>
        <taxon>Rhabditida</taxon>
        <taxon>Tylenchina</taxon>
        <taxon>Panagrolaimomorpha</taxon>
        <taxon>Panagrolaimoidea</taxon>
        <taxon>Panagrolaimidae</taxon>
        <taxon>Panagrolaimus</taxon>
    </lineage>
</organism>
<proteinExistence type="predicted"/>
<name>A0AC34QYZ9_9BILA</name>
<dbReference type="WBParaSite" id="JU765_v2.g20680.t2">
    <property type="protein sequence ID" value="JU765_v2.g20680.t2"/>
    <property type="gene ID" value="JU765_v2.g20680"/>
</dbReference>
<evidence type="ECO:0000313" key="2">
    <source>
        <dbReference type="WBParaSite" id="JU765_v2.g20680.t2"/>
    </source>
</evidence>
<accession>A0AC34QYZ9</accession>
<evidence type="ECO:0000313" key="1">
    <source>
        <dbReference type="Proteomes" id="UP000887576"/>
    </source>
</evidence>
<protein>
    <submittedName>
        <fullName evidence="2">Pre-mRNA splicing factor</fullName>
    </submittedName>
</protein>